<name>A0ABM7RKM9_9PSED</name>
<protein>
    <submittedName>
        <fullName evidence="2">Uncharacterized protein</fullName>
    </submittedName>
</protein>
<keyword evidence="3" id="KW-1185">Reference proteome</keyword>
<proteinExistence type="predicted"/>
<dbReference type="EMBL" id="AP017423">
    <property type="protein sequence ID" value="BCX65978.1"/>
    <property type="molecule type" value="Genomic_DNA"/>
</dbReference>
<accession>A0ABM7RKM9</accession>
<organism evidence="2 3">
    <name type="scientific">Pseudomonas izuensis</name>
    <dbReference type="NCBI Taxonomy" id="2684212"/>
    <lineage>
        <taxon>Bacteria</taxon>
        <taxon>Pseudomonadati</taxon>
        <taxon>Pseudomonadota</taxon>
        <taxon>Gammaproteobacteria</taxon>
        <taxon>Pseudomonadales</taxon>
        <taxon>Pseudomonadaceae</taxon>
        <taxon>Pseudomonas</taxon>
    </lineage>
</organism>
<gene>
    <name evidence="2" type="ORF">LAB08_R05850</name>
</gene>
<reference evidence="2 3" key="1">
    <citation type="submission" date="2016-04" db="EMBL/GenBank/DDBJ databases">
        <title>Complete genome sequence of Pseudomonas sp. LAB-08 isolated from TCE contaminated aquifer soil.</title>
        <authorList>
            <person name="Dohra H."/>
            <person name="Suzuki K."/>
            <person name="Fatma A."/>
            <person name="Inuzuka Y."/>
            <person name="Honjo M."/>
            <person name="Tashiro Y."/>
            <person name="Futamata H."/>
        </authorList>
    </citation>
    <scope>NUCLEOTIDE SEQUENCE [LARGE SCALE GENOMIC DNA]</scope>
    <source>
        <strain evidence="2 3">LAB-08</strain>
    </source>
</reference>
<evidence type="ECO:0000313" key="2">
    <source>
        <dbReference type="EMBL" id="BCX65978.1"/>
    </source>
</evidence>
<dbReference type="Proteomes" id="UP000218595">
    <property type="component" value="Chromosome"/>
</dbReference>
<sequence length="244" mass="28015">MSWRQGIGRWRFGSGLLLLIVLILGTHQIVESLSQEPIIALEVGGTYETLRKYSSVPFSPMVRGHVWMGLPKTDARLRLIDPQYEFLTPRARFFTVIFDDTVVSSIRMSPQLEPLLLDDALKVALDLQEQWLQGGWRVAGRTSYPPFVDTPEWRARLRDVNKGGTVYWKAGEKYQVTMFMNRFQYDKRPDEERYLITLSIGKPWTPFEEDGDEEALIELDQSNPVTPLFPTKNNGAPPCQPPRS</sequence>
<evidence type="ECO:0000313" key="3">
    <source>
        <dbReference type="Proteomes" id="UP000218595"/>
    </source>
</evidence>
<dbReference type="RefSeq" id="WP_254007498.1">
    <property type="nucleotide sequence ID" value="NZ_AP017423.2"/>
</dbReference>
<feature type="region of interest" description="Disordered" evidence="1">
    <location>
        <begin position="222"/>
        <end position="244"/>
    </location>
</feature>
<evidence type="ECO:0000256" key="1">
    <source>
        <dbReference type="SAM" id="MobiDB-lite"/>
    </source>
</evidence>